<keyword evidence="1" id="KW-0472">Membrane</keyword>
<dbReference type="InterPro" id="IPR022064">
    <property type="entry name" value="DUF3619"/>
</dbReference>
<dbReference type="EMBL" id="JAVDXT010000002">
    <property type="protein sequence ID" value="MDR7378364.1"/>
    <property type="molecule type" value="Genomic_DNA"/>
</dbReference>
<dbReference type="RefSeq" id="WP_310374393.1">
    <property type="nucleotide sequence ID" value="NZ_JAVDXT010000002.1"/>
</dbReference>
<dbReference type="Proteomes" id="UP001180487">
    <property type="component" value="Unassembled WGS sequence"/>
</dbReference>
<organism evidence="2 3">
    <name type="scientific">Rhodoferax ferrireducens</name>
    <dbReference type="NCBI Taxonomy" id="192843"/>
    <lineage>
        <taxon>Bacteria</taxon>
        <taxon>Pseudomonadati</taxon>
        <taxon>Pseudomonadota</taxon>
        <taxon>Betaproteobacteria</taxon>
        <taxon>Burkholderiales</taxon>
        <taxon>Comamonadaceae</taxon>
        <taxon>Rhodoferax</taxon>
    </lineage>
</organism>
<sequence>MTKLHTLQILSPEDQFARRVTARLSEGAADLPHDISERLRIARMQALAHRKAVVMRTATVVASQGGAAALTFGNDSPSWWNRFASALPLVALVAGLLTIYVVQDDNRADELAEVDSALLSDDLPTAAYTDPGFVEFLKSNRDNNQ</sequence>
<feature type="transmembrane region" description="Helical" evidence="1">
    <location>
        <begin position="53"/>
        <end position="73"/>
    </location>
</feature>
<protein>
    <recommendedName>
        <fullName evidence="4">Transmembrane protein</fullName>
    </recommendedName>
</protein>
<dbReference type="Pfam" id="PF12279">
    <property type="entry name" value="DUF3619"/>
    <property type="match status" value="1"/>
</dbReference>
<accession>A0ABU2CAN8</accession>
<reference evidence="2 3" key="1">
    <citation type="submission" date="2023-07" db="EMBL/GenBank/DDBJ databases">
        <title>Sorghum-associated microbial communities from plants grown in Nebraska, USA.</title>
        <authorList>
            <person name="Schachtman D."/>
        </authorList>
    </citation>
    <scope>NUCLEOTIDE SEQUENCE [LARGE SCALE GENOMIC DNA]</scope>
    <source>
        <strain evidence="2 3">BE313</strain>
    </source>
</reference>
<gene>
    <name evidence="2" type="ORF">J2X19_003043</name>
</gene>
<keyword evidence="3" id="KW-1185">Reference proteome</keyword>
<evidence type="ECO:0000313" key="3">
    <source>
        <dbReference type="Proteomes" id="UP001180487"/>
    </source>
</evidence>
<evidence type="ECO:0000256" key="1">
    <source>
        <dbReference type="SAM" id="Phobius"/>
    </source>
</evidence>
<name>A0ABU2CAN8_9BURK</name>
<evidence type="ECO:0000313" key="2">
    <source>
        <dbReference type="EMBL" id="MDR7378364.1"/>
    </source>
</evidence>
<feature type="transmembrane region" description="Helical" evidence="1">
    <location>
        <begin position="79"/>
        <end position="102"/>
    </location>
</feature>
<evidence type="ECO:0008006" key="4">
    <source>
        <dbReference type="Google" id="ProtNLM"/>
    </source>
</evidence>
<proteinExistence type="predicted"/>
<comment type="caution">
    <text evidence="2">The sequence shown here is derived from an EMBL/GenBank/DDBJ whole genome shotgun (WGS) entry which is preliminary data.</text>
</comment>
<keyword evidence="1" id="KW-1133">Transmembrane helix</keyword>
<keyword evidence="1" id="KW-0812">Transmembrane</keyword>